<evidence type="ECO:0000256" key="3">
    <source>
        <dbReference type="ARBA" id="ARBA00023015"/>
    </source>
</evidence>
<dbReference type="Gene3D" id="1.10.10.10">
    <property type="entry name" value="Winged helix-like DNA-binding domain superfamily/Winged helix DNA-binding domain"/>
    <property type="match status" value="2"/>
</dbReference>
<dbReference type="CDD" id="cd05568">
    <property type="entry name" value="PTS_IIB_bgl_like"/>
    <property type="match status" value="1"/>
</dbReference>
<feature type="domain" description="PTS EIIA type-2" evidence="6">
    <location>
        <begin position="502"/>
        <end position="641"/>
    </location>
</feature>
<dbReference type="SUPFAM" id="SSF52794">
    <property type="entry name" value="PTS system IIB component-like"/>
    <property type="match status" value="1"/>
</dbReference>
<dbReference type="EMBL" id="CP000813">
    <property type="protein sequence ID" value="ABV64155.1"/>
    <property type="molecule type" value="Genomic_DNA"/>
</dbReference>
<dbReference type="GO" id="GO:0009401">
    <property type="term" value="P:phosphoenolpyruvate-dependent sugar phosphotransferase system"/>
    <property type="evidence" value="ECO:0007669"/>
    <property type="project" value="InterPro"/>
</dbReference>
<dbReference type="KEGG" id="bpu:BPUM_3507"/>
<keyword evidence="5" id="KW-0804">Transcription</keyword>
<dbReference type="PANTHER" id="PTHR30185">
    <property type="entry name" value="CRYPTIC BETA-GLUCOSIDE BGL OPERON ANTITERMINATOR"/>
    <property type="match status" value="1"/>
</dbReference>
<dbReference type="InterPro" id="IPR013011">
    <property type="entry name" value="PTS_EIIB_2"/>
</dbReference>
<evidence type="ECO:0000313" key="10">
    <source>
        <dbReference type="Proteomes" id="UP000001355"/>
    </source>
</evidence>
<sequence>MLSKRLAHILSQLMAAETPLTSAALSVSLQVTSRTVRTDIKELNDRLAPYQAAVSAVRGAGYELLINDENAFRRFMKEEVEQEEPLAVLPEERVRFILKKLLLAESYVKLEDLQEQLFISKSTMSNDMKWVKRKLEPFDLKLEAKPNKGCRIKGSEMKIRYCMSEYLFNERRSYQTMLNTAVTILPKHELELIQKTIIDYINEERMNLSDICMNNLIVHVAIACKRIRHGNYVSVLPEEINEIPRAKEYKVAKKMVERLEGLLDVSFPQEEIVYIAIHLLGTAKMVQSFSSSGQKQIVDDDTSRLVQLMLKAIDQKLQLDLAGDAELLIGLSLHLKPAMTRCKYGMNLRNPMLDEIKAGYPLAFEAGIVASRVIEEETGLCIHENEIGYIALHFGAALERRKMEIPPKRCLIVCASGAGSARLLQDRLRSQFGSKLTILGTAELYSLPHVSLHALDLIITTVPIQMDIPIPVIQVNTILGGGDFLKIEEALTSETRVTLASQYMKKELVFTKRAFQTKEEVIAFLTKKVIDMGLAPAELTPSVMEREEAAPTSFGHYTAIPHPMTPLTEETFWAICTLEKPIIWGEKKVQFVCLLCVEKENAKDLKGMYRLLGELVHNVKFIQHLIACDTFEDMLDIMYKKAPSYKNS</sequence>
<evidence type="ECO:0000259" key="8">
    <source>
        <dbReference type="PROSITE" id="PS51372"/>
    </source>
</evidence>
<dbReference type="RefSeq" id="WP_012011709.1">
    <property type="nucleotide sequence ID" value="NC_009848.4"/>
</dbReference>
<dbReference type="SUPFAM" id="SSF55804">
    <property type="entry name" value="Phoshotransferase/anion transport protein"/>
    <property type="match status" value="1"/>
</dbReference>
<name>A8FIT8_BACP2</name>
<dbReference type="PROSITE" id="PS51099">
    <property type="entry name" value="PTS_EIIB_TYPE_2"/>
    <property type="match status" value="1"/>
</dbReference>
<dbReference type="InterPro" id="IPR016152">
    <property type="entry name" value="PTrfase/Anion_transptr"/>
</dbReference>
<dbReference type="InterPro" id="IPR007737">
    <property type="entry name" value="Mga_HTH"/>
</dbReference>
<accession>A8FIT8</accession>
<evidence type="ECO:0000313" key="9">
    <source>
        <dbReference type="EMBL" id="ABV64155.1"/>
    </source>
</evidence>
<dbReference type="STRING" id="315750.BPUM_3507"/>
<dbReference type="InterPro" id="IPR036390">
    <property type="entry name" value="WH_DNA-bd_sf"/>
</dbReference>
<dbReference type="HOGENOM" id="CLU_013442_5_1_9"/>
<feature type="domain" description="PRD" evidence="8">
    <location>
        <begin position="184"/>
        <end position="289"/>
    </location>
</feature>
<dbReference type="InterPro" id="IPR011608">
    <property type="entry name" value="PRD"/>
</dbReference>
<dbReference type="eggNOG" id="COG1762">
    <property type="taxonomic scope" value="Bacteria"/>
</dbReference>
<reference evidence="9 10" key="2">
    <citation type="journal article" date="2013" name="Extremophiles">
        <title>An ICEBs1-like element may be associated with the extreme radiation and desiccation resistance of Bacillus pumilus SAFR-032 spores.</title>
        <authorList>
            <person name="Tirumalai M.R."/>
            <person name="Fox G.E."/>
        </authorList>
    </citation>
    <scope>NUCLEOTIDE SEQUENCE [LARGE SCALE GENOMIC DNA]</scope>
    <source>
        <strain evidence="9 10">SAFR-032</strain>
    </source>
</reference>
<dbReference type="Proteomes" id="UP000001355">
    <property type="component" value="Chromosome"/>
</dbReference>
<dbReference type="Pfam" id="PF00359">
    <property type="entry name" value="PTS_EIIA_2"/>
    <property type="match status" value="1"/>
</dbReference>
<gene>
    <name evidence="9" type="ordered locus">BPUM_3507</name>
</gene>
<proteinExistence type="predicted"/>
<dbReference type="Pfam" id="PF05043">
    <property type="entry name" value="Mga"/>
    <property type="match status" value="1"/>
</dbReference>
<dbReference type="Gene3D" id="1.10.1790.10">
    <property type="entry name" value="PRD domain"/>
    <property type="match status" value="2"/>
</dbReference>
<keyword evidence="10" id="KW-1185">Reference proteome</keyword>
<dbReference type="Pfam" id="PF00874">
    <property type="entry name" value="PRD"/>
    <property type="match status" value="2"/>
</dbReference>
<dbReference type="InterPro" id="IPR036388">
    <property type="entry name" value="WH-like_DNA-bd_sf"/>
</dbReference>
<dbReference type="PROSITE" id="PS51372">
    <property type="entry name" value="PRD_2"/>
    <property type="match status" value="2"/>
</dbReference>
<dbReference type="GeneID" id="5622796"/>
<evidence type="ECO:0000256" key="1">
    <source>
        <dbReference type="ARBA" id="ARBA00022679"/>
    </source>
</evidence>
<reference evidence="9 10" key="1">
    <citation type="journal article" date="2007" name="PLoS ONE">
        <title>Paradoxical DNA repair and peroxide resistance gene conservation in Bacillus pumilus SAFR-032.</title>
        <authorList>
            <person name="Gioia J."/>
            <person name="Yerrapragada S."/>
            <person name="Qin X."/>
            <person name="Jiang H."/>
            <person name="Igboeli O.C."/>
            <person name="Muzny D."/>
            <person name="Dugan-Rocha S."/>
            <person name="Ding Y."/>
            <person name="Hawes A."/>
            <person name="Liu W."/>
            <person name="Perez L."/>
            <person name="Kovar C."/>
            <person name="Dinh H."/>
            <person name="Lee S."/>
            <person name="Nazareth L."/>
            <person name="Blyth P."/>
            <person name="Holder M."/>
            <person name="Buhay C."/>
            <person name="Tirumalai M.R."/>
            <person name="Liu Y."/>
            <person name="Dasgupta I."/>
            <person name="Bokhetache L."/>
            <person name="Fujita M."/>
            <person name="Karouia F."/>
            <person name="Eswara Moorthy P."/>
            <person name="Siefert J."/>
            <person name="Uzman A."/>
            <person name="Buzumbo P."/>
            <person name="Verma A."/>
            <person name="Zwiya H."/>
            <person name="McWilliams B.D."/>
            <person name="Olowu A."/>
            <person name="Clinkenbeard K.D."/>
            <person name="Newcombe D."/>
            <person name="Golebiewski L."/>
            <person name="Petrosino J.F."/>
            <person name="Nicholson W.L."/>
            <person name="Fox G.E."/>
            <person name="Venkateswaran K."/>
            <person name="Highlander S.K."/>
            <person name="Weinstock G.M."/>
        </authorList>
    </citation>
    <scope>NUCLEOTIDE SEQUENCE [LARGE SCALE GENOMIC DNA]</scope>
    <source>
        <strain evidence="9 10">SAFR-032</strain>
    </source>
</reference>
<evidence type="ECO:0000259" key="7">
    <source>
        <dbReference type="PROSITE" id="PS51099"/>
    </source>
</evidence>
<dbReference type="InterPro" id="IPR002178">
    <property type="entry name" value="PTS_EIIA_type-2_dom"/>
</dbReference>
<dbReference type="AlphaFoldDB" id="A8FIT8"/>
<dbReference type="GO" id="GO:0008982">
    <property type="term" value="F:protein-N(PI)-phosphohistidine-sugar phosphotransferase activity"/>
    <property type="evidence" value="ECO:0007669"/>
    <property type="project" value="InterPro"/>
</dbReference>
<dbReference type="SUPFAM" id="SSF63520">
    <property type="entry name" value="PTS-regulatory domain, PRD"/>
    <property type="match status" value="2"/>
</dbReference>
<dbReference type="PROSITE" id="PS51094">
    <property type="entry name" value="PTS_EIIA_TYPE_2"/>
    <property type="match status" value="1"/>
</dbReference>
<dbReference type="Gene3D" id="3.40.50.2300">
    <property type="match status" value="1"/>
</dbReference>
<keyword evidence="4" id="KW-0010">Activator</keyword>
<dbReference type="InterPro" id="IPR036095">
    <property type="entry name" value="PTS_EIIB-like_sf"/>
</dbReference>
<dbReference type="InterPro" id="IPR036634">
    <property type="entry name" value="PRD_sf"/>
</dbReference>
<dbReference type="Pfam" id="PF08279">
    <property type="entry name" value="HTH_11"/>
    <property type="match status" value="1"/>
</dbReference>
<evidence type="ECO:0000256" key="5">
    <source>
        <dbReference type="ARBA" id="ARBA00023163"/>
    </source>
</evidence>
<dbReference type="OrthoDB" id="3710983at2"/>
<dbReference type="InterPro" id="IPR013196">
    <property type="entry name" value="HTH_11"/>
</dbReference>
<keyword evidence="1" id="KW-0808">Transferase</keyword>
<dbReference type="PANTHER" id="PTHR30185:SF13">
    <property type="entry name" value="LICABCH OPERON REGULATOR-RELATED"/>
    <property type="match status" value="1"/>
</dbReference>
<dbReference type="InterPro" id="IPR050661">
    <property type="entry name" value="BglG_antiterminators"/>
</dbReference>
<keyword evidence="3" id="KW-0805">Transcription regulation</keyword>
<dbReference type="GO" id="GO:0006355">
    <property type="term" value="P:regulation of DNA-templated transcription"/>
    <property type="evidence" value="ECO:0007669"/>
    <property type="project" value="InterPro"/>
</dbReference>
<reference evidence="9 10" key="3">
    <citation type="journal article" date="2013" name="PLoS ONE">
        <title>Candidate genes that may be responsible for the unusual resistances exhibited by Bacillus pumilus SAFR-032 spores.</title>
        <authorList>
            <person name="Tirumalai M.R."/>
            <person name="Rastogi R."/>
            <person name="Zamani N."/>
            <person name="O'Bryant Williams E."/>
            <person name="Allen S."/>
            <person name="Diouf F."/>
            <person name="Kwende S."/>
            <person name="Weinstock G.M."/>
            <person name="Venkateswaran K.J."/>
            <person name="Fox G.E."/>
        </authorList>
    </citation>
    <scope>NUCLEOTIDE SEQUENCE [LARGE SCALE GENOMIC DNA]</scope>
    <source>
        <strain evidence="9 10">SAFR-032</strain>
    </source>
</reference>
<feature type="domain" description="PTS EIIB type-2" evidence="7">
    <location>
        <begin position="408"/>
        <end position="499"/>
    </location>
</feature>
<evidence type="ECO:0000259" key="6">
    <source>
        <dbReference type="PROSITE" id="PS51094"/>
    </source>
</evidence>
<dbReference type="SUPFAM" id="SSF46785">
    <property type="entry name" value="Winged helix' DNA-binding domain"/>
    <property type="match status" value="1"/>
</dbReference>
<protein>
    <submittedName>
        <fullName evidence="9">PTS fructose transporter subunit IIA</fullName>
    </submittedName>
</protein>
<organism evidence="9 10">
    <name type="scientific">Bacillus pumilus (strain SAFR-032)</name>
    <dbReference type="NCBI Taxonomy" id="315750"/>
    <lineage>
        <taxon>Bacteria</taxon>
        <taxon>Bacillati</taxon>
        <taxon>Bacillota</taxon>
        <taxon>Bacilli</taxon>
        <taxon>Bacillales</taxon>
        <taxon>Bacillaceae</taxon>
        <taxon>Bacillus</taxon>
    </lineage>
</organism>
<keyword evidence="2" id="KW-0677">Repeat</keyword>
<dbReference type="eggNOG" id="COG3711">
    <property type="taxonomic scope" value="Bacteria"/>
</dbReference>
<evidence type="ECO:0000256" key="2">
    <source>
        <dbReference type="ARBA" id="ARBA00022737"/>
    </source>
</evidence>
<dbReference type="Gene3D" id="3.40.930.10">
    <property type="entry name" value="Mannitol-specific EII, Chain A"/>
    <property type="match status" value="1"/>
</dbReference>
<feature type="domain" description="PRD" evidence="8">
    <location>
        <begin position="297"/>
        <end position="404"/>
    </location>
</feature>
<evidence type="ECO:0000256" key="4">
    <source>
        <dbReference type="ARBA" id="ARBA00023159"/>
    </source>
</evidence>